<evidence type="ECO:0000256" key="5">
    <source>
        <dbReference type="ARBA" id="ARBA00022801"/>
    </source>
</evidence>
<dbReference type="STRING" id="1314751.GCA_001591425_03880"/>
<feature type="domain" description="LysM" evidence="9">
    <location>
        <begin position="1"/>
        <end position="45"/>
    </location>
</feature>
<dbReference type="Gene3D" id="3.40.630.10">
    <property type="entry name" value="Zn peptidases"/>
    <property type="match status" value="1"/>
</dbReference>
<dbReference type="SUPFAM" id="SSF53187">
    <property type="entry name" value="Zn-dependent exopeptidases"/>
    <property type="match status" value="1"/>
</dbReference>
<feature type="active site" description="Proton donor/acceptor" evidence="8">
    <location>
        <position position="366"/>
    </location>
</feature>
<evidence type="ECO:0000259" key="10">
    <source>
        <dbReference type="PROSITE" id="PS52035"/>
    </source>
</evidence>
<dbReference type="RefSeq" id="WP_066419829.1">
    <property type="nucleotide sequence ID" value="NZ_CP018866.1"/>
</dbReference>
<evidence type="ECO:0000256" key="2">
    <source>
        <dbReference type="ARBA" id="ARBA00005988"/>
    </source>
</evidence>
<dbReference type="Gene3D" id="3.10.350.10">
    <property type="entry name" value="LysM domain"/>
    <property type="match status" value="2"/>
</dbReference>
<keyword evidence="4" id="KW-0479">Metal-binding</keyword>
<comment type="cofactor">
    <cofactor evidence="1">
        <name>Zn(2+)</name>
        <dbReference type="ChEBI" id="CHEBI:29105"/>
    </cofactor>
</comment>
<evidence type="ECO:0000256" key="4">
    <source>
        <dbReference type="ARBA" id="ARBA00022723"/>
    </source>
</evidence>
<dbReference type="PROSITE" id="PS51782">
    <property type="entry name" value="LYSM"/>
    <property type="match status" value="2"/>
</dbReference>
<dbReference type="PROSITE" id="PS00132">
    <property type="entry name" value="CARBOXYPEPT_ZN_1"/>
    <property type="match status" value="1"/>
</dbReference>
<evidence type="ECO:0000256" key="6">
    <source>
        <dbReference type="ARBA" id="ARBA00022833"/>
    </source>
</evidence>
<evidence type="ECO:0000256" key="7">
    <source>
        <dbReference type="ARBA" id="ARBA00023049"/>
    </source>
</evidence>
<dbReference type="GO" id="GO:0004181">
    <property type="term" value="F:metallocarboxypeptidase activity"/>
    <property type="evidence" value="ECO:0007669"/>
    <property type="project" value="InterPro"/>
</dbReference>
<gene>
    <name evidence="11" type="ORF">BC6307_15195</name>
</gene>
<evidence type="ECO:0000259" key="9">
    <source>
        <dbReference type="PROSITE" id="PS51782"/>
    </source>
</evidence>
<evidence type="ECO:0000256" key="8">
    <source>
        <dbReference type="PROSITE-ProRule" id="PRU01379"/>
    </source>
</evidence>
<dbReference type="Pfam" id="PF00246">
    <property type="entry name" value="Peptidase_M14"/>
    <property type="match status" value="1"/>
</dbReference>
<reference evidence="11 12" key="1">
    <citation type="submission" date="2016-12" db="EMBL/GenBank/DDBJ databases">
        <title>The whole genome sequencing and assembly of Bacillus cohnii DSM 6307T strain.</title>
        <authorList>
            <person name="Lee Y.-J."/>
            <person name="Yi H."/>
            <person name="Bahn Y.-S."/>
            <person name="Kim J.F."/>
            <person name="Lee D.-W."/>
        </authorList>
    </citation>
    <scope>NUCLEOTIDE SEQUENCE [LARGE SCALE GENOMIC DNA]</scope>
    <source>
        <strain evidence="11 12">DSM 6307</strain>
    </source>
</reference>
<feature type="domain" description="Peptidase M14" evidence="10">
    <location>
        <begin position="109"/>
        <end position="394"/>
    </location>
</feature>
<keyword evidence="5" id="KW-0378">Hydrolase</keyword>
<dbReference type="GO" id="GO:0005615">
    <property type="term" value="C:extracellular space"/>
    <property type="evidence" value="ECO:0007669"/>
    <property type="project" value="TreeGrafter"/>
</dbReference>
<dbReference type="CDD" id="cd06229">
    <property type="entry name" value="M14_Endopeptidase_I"/>
    <property type="match status" value="1"/>
</dbReference>
<evidence type="ECO:0000256" key="3">
    <source>
        <dbReference type="ARBA" id="ARBA00022670"/>
    </source>
</evidence>
<accession>A0A223KSR7</accession>
<keyword evidence="12" id="KW-1185">Reference proteome</keyword>
<keyword evidence="3" id="KW-0645">Protease</keyword>
<dbReference type="AlphaFoldDB" id="A0A223KSR7"/>
<protein>
    <submittedName>
        <fullName evidence="11">Peptidase M14</fullName>
    </submittedName>
</protein>
<dbReference type="InterPro" id="IPR034274">
    <property type="entry name" value="ENP1_M14_CPD"/>
</dbReference>
<organism evidence="11 12">
    <name type="scientific">Sutcliffiella cohnii</name>
    <dbReference type="NCBI Taxonomy" id="33932"/>
    <lineage>
        <taxon>Bacteria</taxon>
        <taxon>Bacillati</taxon>
        <taxon>Bacillota</taxon>
        <taxon>Bacilli</taxon>
        <taxon>Bacillales</taxon>
        <taxon>Bacillaceae</taxon>
        <taxon>Sutcliffiella</taxon>
    </lineage>
</organism>
<dbReference type="CDD" id="cd00118">
    <property type="entry name" value="LysM"/>
    <property type="match status" value="2"/>
</dbReference>
<keyword evidence="7" id="KW-0482">Metalloprotease</keyword>
<dbReference type="SMART" id="SM00631">
    <property type="entry name" value="Zn_pept"/>
    <property type="match status" value="1"/>
</dbReference>
<dbReference type="InterPro" id="IPR057246">
    <property type="entry name" value="CARBOXYPEPT_ZN_1"/>
</dbReference>
<name>A0A223KSR7_9BACI</name>
<dbReference type="GO" id="GO:0006508">
    <property type="term" value="P:proteolysis"/>
    <property type="evidence" value="ECO:0007669"/>
    <property type="project" value="UniProtKB-KW"/>
</dbReference>
<dbReference type="InterPro" id="IPR036779">
    <property type="entry name" value="LysM_dom_sf"/>
</dbReference>
<feature type="domain" description="LysM" evidence="9">
    <location>
        <begin position="51"/>
        <end position="96"/>
    </location>
</feature>
<evidence type="ECO:0000313" key="12">
    <source>
        <dbReference type="Proteomes" id="UP000215224"/>
    </source>
</evidence>
<dbReference type="PROSITE" id="PS52035">
    <property type="entry name" value="PEPTIDASE_M14"/>
    <property type="match status" value="1"/>
</dbReference>
<dbReference type="SMART" id="SM00257">
    <property type="entry name" value="LysM"/>
    <property type="match status" value="2"/>
</dbReference>
<dbReference type="EMBL" id="CP018866">
    <property type="protein sequence ID" value="AST92541.1"/>
    <property type="molecule type" value="Genomic_DNA"/>
</dbReference>
<dbReference type="Pfam" id="PF01476">
    <property type="entry name" value="LysM"/>
    <property type="match status" value="2"/>
</dbReference>
<dbReference type="InterPro" id="IPR018392">
    <property type="entry name" value="LysM"/>
</dbReference>
<keyword evidence="6" id="KW-0862">Zinc</keyword>
<dbReference type="InterPro" id="IPR000834">
    <property type="entry name" value="Peptidase_M14"/>
</dbReference>
<dbReference type="GO" id="GO:0008270">
    <property type="term" value="F:zinc ion binding"/>
    <property type="evidence" value="ECO:0007669"/>
    <property type="project" value="InterPro"/>
</dbReference>
<proteinExistence type="inferred from homology"/>
<dbReference type="PANTHER" id="PTHR11705:SF143">
    <property type="entry name" value="SLL0236 PROTEIN"/>
    <property type="match status" value="1"/>
</dbReference>
<dbReference type="PANTHER" id="PTHR11705">
    <property type="entry name" value="PROTEASE FAMILY M14 CARBOXYPEPTIDASE A,B"/>
    <property type="match status" value="1"/>
</dbReference>
<evidence type="ECO:0000313" key="11">
    <source>
        <dbReference type="EMBL" id="AST92541.1"/>
    </source>
</evidence>
<dbReference type="Proteomes" id="UP000215224">
    <property type="component" value="Chromosome"/>
</dbReference>
<sequence length="396" mass="45094">MLVQVRKGDSLWYYSQLFSVPLEMIEDANKEGKCEHLPVGSTVKIPAYRKVTVDFQPGDTLWTIAASRKLHVDSLYLLNPHLQNVPQIEIGVPVQVPVRIESKLIYGKKKYCYETMMKDIKRLEEIYPFIKTEIIGHSVLGRAIPHIKIGNGQKHIHINGSFHANEWITTAIIMTFINDLLLSLTNKTSLRGLYMYPFYNEVTLSFVPMVNPDGVDLVLHGADASYKKQVVAINGGSEDFTGWKANIRGVDLNNQYPANWDIEKERKIPKAPAFRDYPGNAPLTEPEAIIMEELANREQFDMVLAFHTQGEELYWGYEGCEPTESEALAKEFELVSSYKAVRYVDSHAGYKDWFIQKYKKPGFTIELGKGVNPLPLSQFDEIYVKSLGIFLASMYI</sequence>
<evidence type="ECO:0000256" key="1">
    <source>
        <dbReference type="ARBA" id="ARBA00001947"/>
    </source>
</evidence>
<comment type="similarity">
    <text evidence="2 8">Belongs to the peptidase M14 family.</text>
</comment>
<dbReference type="KEGG" id="bcoh:BC6307_15195"/>